<sequence>MRHFFAILRARNLELIRDHATWIWNIVFPMLLVLAIATLFNDEDSAIFQVGVVDDSPGQLADLKQIEHIQFVEYRDLDIALQKLRHHQLDMVLQGGTAPGYWLNDTSPKGYLLEKVVAGVRQGANALTRNAVSGREIRYLDWVLPGVIGINLMHSGLFGVGYVIVRYRKNGVLKRLQATPLGAFEFLSAQVVSRLGMLLIVTVAQFAAMNLIFDFFTEGSCWLLLLIAALGAMAMISLGLLMASRTSSEELAGGLLNLLTWPMVFLSGVWFSLEGAPAVVQKLALIFPLTHTITAARNVMLDGAGLAQIAPEIAALCTMTLAFLLIASFRFKWGED</sequence>
<proteinExistence type="predicted"/>
<dbReference type="InterPro" id="IPR013525">
    <property type="entry name" value="ABC2_TM"/>
</dbReference>
<evidence type="ECO:0000313" key="7">
    <source>
        <dbReference type="EMBL" id="BBA36443.1"/>
    </source>
</evidence>
<evidence type="ECO:0000256" key="5">
    <source>
        <dbReference type="SAM" id="Phobius"/>
    </source>
</evidence>
<dbReference type="PANTHER" id="PTHR43027">
    <property type="entry name" value="DOXORUBICIN RESISTANCE ABC TRANSPORTER PERMEASE PROTEIN DRRC-RELATED"/>
    <property type="match status" value="1"/>
</dbReference>
<dbReference type="OrthoDB" id="8988363at2"/>
<accession>A0A250KXN5</accession>
<feature type="transmembrane region" description="Helical" evidence="5">
    <location>
        <begin position="21"/>
        <end position="40"/>
    </location>
</feature>
<gene>
    <name evidence="7" type="ORF">sS8_4513</name>
</gene>
<keyword evidence="4 5" id="KW-0472">Membrane</keyword>
<feature type="transmembrane region" description="Helical" evidence="5">
    <location>
        <begin position="142"/>
        <end position="165"/>
    </location>
</feature>
<keyword evidence="3 5" id="KW-1133">Transmembrane helix</keyword>
<dbReference type="InterPro" id="IPR047817">
    <property type="entry name" value="ABC2_TM_bact-type"/>
</dbReference>
<organism evidence="7 8">
    <name type="scientific">Methylocaldum marinum</name>
    <dbReference type="NCBI Taxonomy" id="1432792"/>
    <lineage>
        <taxon>Bacteria</taxon>
        <taxon>Pseudomonadati</taxon>
        <taxon>Pseudomonadota</taxon>
        <taxon>Gammaproteobacteria</taxon>
        <taxon>Methylococcales</taxon>
        <taxon>Methylococcaceae</taxon>
        <taxon>Methylocaldum</taxon>
    </lineage>
</organism>
<evidence type="ECO:0000259" key="6">
    <source>
        <dbReference type="PROSITE" id="PS51012"/>
    </source>
</evidence>
<dbReference type="Pfam" id="PF12698">
    <property type="entry name" value="ABC2_membrane_3"/>
    <property type="match status" value="1"/>
</dbReference>
<dbReference type="InterPro" id="IPR052902">
    <property type="entry name" value="ABC-2_transporter"/>
</dbReference>
<evidence type="ECO:0000256" key="2">
    <source>
        <dbReference type="ARBA" id="ARBA00022692"/>
    </source>
</evidence>
<feature type="transmembrane region" description="Helical" evidence="5">
    <location>
        <begin position="255"/>
        <end position="273"/>
    </location>
</feature>
<keyword evidence="8" id="KW-1185">Reference proteome</keyword>
<protein>
    <submittedName>
        <fullName evidence="7">ABC-2 type transporter</fullName>
    </submittedName>
</protein>
<dbReference type="AlphaFoldDB" id="A0A250KXN5"/>
<dbReference type="RefSeq" id="WP_119631606.1">
    <property type="nucleotide sequence ID" value="NZ_AP017928.1"/>
</dbReference>
<feature type="domain" description="ABC transmembrane type-2" evidence="6">
    <location>
        <begin position="109"/>
        <end position="334"/>
    </location>
</feature>
<feature type="transmembrane region" description="Helical" evidence="5">
    <location>
        <begin position="195"/>
        <end position="216"/>
    </location>
</feature>
<dbReference type="PANTHER" id="PTHR43027:SF2">
    <property type="entry name" value="TRANSPORT PERMEASE PROTEIN"/>
    <property type="match status" value="1"/>
</dbReference>
<keyword evidence="2 5" id="KW-0812">Transmembrane</keyword>
<name>A0A250KXN5_9GAMM</name>
<dbReference type="Proteomes" id="UP000266313">
    <property type="component" value="Chromosome"/>
</dbReference>
<dbReference type="GO" id="GO:0140359">
    <property type="term" value="F:ABC-type transporter activity"/>
    <property type="evidence" value="ECO:0007669"/>
    <property type="project" value="InterPro"/>
</dbReference>
<comment type="subcellular location">
    <subcellularLocation>
        <location evidence="1">Membrane</location>
        <topology evidence="1">Multi-pass membrane protein</topology>
    </subcellularLocation>
</comment>
<evidence type="ECO:0000256" key="3">
    <source>
        <dbReference type="ARBA" id="ARBA00022989"/>
    </source>
</evidence>
<feature type="transmembrane region" description="Helical" evidence="5">
    <location>
        <begin position="313"/>
        <end position="331"/>
    </location>
</feature>
<feature type="transmembrane region" description="Helical" evidence="5">
    <location>
        <begin position="222"/>
        <end position="243"/>
    </location>
</feature>
<dbReference type="EMBL" id="AP017928">
    <property type="protein sequence ID" value="BBA36443.1"/>
    <property type="molecule type" value="Genomic_DNA"/>
</dbReference>
<dbReference type="GO" id="GO:0016020">
    <property type="term" value="C:membrane"/>
    <property type="evidence" value="ECO:0007669"/>
    <property type="project" value="UniProtKB-SubCell"/>
</dbReference>
<dbReference type="PROSITE" id="PS51012">
    <property type="entry name" value="ABC_TM2"/>
    <property type="match status" value="1"/>
</dbReference>
<evidence type="ECO:0000256" key="4">
    <source>
        <dbReference type="ARBA" id="ARBA00023136"/>
    </source>
</evidence>
<evidence type="ECO:0000256" key="1">
    <source>
        <dbReference type="ARBA" id="ARBA00004141"/>
    </source>
</evidence>
<reference evidence="7 8" key="1">
    <citation type="submission" date="2016-12" db="EMBL/GenBank/DDBJ databases">
        <title>Genome sequencing of Methylocaldum marinum.</title>
        <authorList>
            <person name="Takeuchi M."/>
            <person name="Kamagata Y."/>
            <person name="Hiraoka S."/>
            <person name="Oshima K."/>
            <person name="Hattori M."/>
            <person name="Iwasaki W."/>
        </authorList>
    </citation>
    <scope>NUCLEOTIDE SEQUENCE [LARGE SCALE GENOMIC DNA]</scope>
    <source>
        <strain evidence="7 8">S8</strain>
    </source>
</reference>
<dbReference type="KEGG" id="mmai:sS8_4513"/>
<evidence type="ECO:0000313" key="8">
    <source>
        <dbReference type="Proteomes" id="UP000266313"/>
    </source>
</evidence>